<feature type="compositionally biased region" description="Basic and acidic residues" evidence="3">
    <location>
        <begin position="317"/>
        <end position="334"/>
    </location>
</feature>
<dbReference type="Proteomes" id="UP000224006">
    <property type="component" value="Chromosome I"/>
</dbReference>
<comment type="subcellular location">
    <subcellularLocation>
        <location evidence="1">Cytoplasm</location>
    </subcellularLocation>
</comment>
<dbReference type="PANTHER" id="PTHR15346">
    <property type="entry name" value="DYNACTIN SUBUNIT"/>
    <property type="match status" value="1"/>
</dbReference>
<dbReference type="GO" id="GO:0005869">
    <property type="term" value="C:dynactin complex"/>
    <property type="evidence" value="ECO:0007669"/>
    <property type="project" value="InterPro"/>
</dbReference>
<dbReference type="Pfam" id="PF04912">
    <property type="entry name" value="Dynamitin"/>
    <property type="match status" value="1"/>
</dbReference>
<evidence type="ECO:0008006" key="6">
    <source>
        <dbReference type="Google" id="ProtNLM"/>
    </source>
</evidence>
<dbReference type="AlphaFoldDB" id="A0A2A9MNV2"/>
<feature type="region of interest" description="Disordered" evidence="3">
    <location>
        <begin position="582"/>
        <end position="674"/>
    </location>
</feature>
<keyword evidence="2" id="KW-0963">Cytoplasm</keyword>
<dbReference type="EMBL" id="NWUJ01000001">
    <property type="protein sequence ID" value="PFH38281.1"/>
    <property type="molecule type" value="Genomic_DNA"/>
</dbReference>
<organism evidence="4 5">
    <name type="scientific">Besnoitia besnoiti</name>
    <name type="common">Apicomplexan protozoan</name>
    <dbReference type="NCBI Taxonomy" id="94643"/>
    <lineage>
        <taxon>Eukaryota</taxon>
        <taxon>Sar</taxon>
        <taxon>Alveolata</taxon>
        <taxon>Apicomplexa</taxon>
        <taxon>Conoidasida</taxon>
        <taxon>Coccidia</taxon>
        <taxon>Eucoccidiorida</taxon>
        <taxon>Eimeriorina</taxon>
        <taxon>Sarcocystidae</taxon>
        <taxon>Besnoitia</taxon>
    </lineage>
</organism>
<sequence>MSDSEPTAEMAAARAPGASSPRPAGDAFSVSTLPLSARRAGAGGLDTARVAPSISSSALNTSLEKEVYEYIPDPAVSLAPQTSQADALSGAPVRAFRAKSCDVDEESLEPGVAFETFRGKTYKTTQFDQGFAKQPTMRRRMTRAFETMADFELSPAASQRGGESVQHVSSMSIFELGNTCFETPLGRLQRLRMEVEEMLDFVSSFIVRERVNDDGDAEAKDAETNGGPVLRTMYTQKILTPEEKQTLLFGRDPVSLMGELDCLRMQILSVMNDPSLQRLLAGVEPTTGKKSGSQLLLQHLSQVQQNLQTVASACTKEAGDAPAEQKKEDQEKAAEPQGDTGAARVVAGSTGSTGEAANAGTTQYDIYCVPSLRPLLESSRVATLERRLAQVEGRIGMSSISLLPFADLQQAVTAISQKISLLDQAKIEQLHKRTQSLLHELHALQHRRREMDSHVAPQLDRHGDSEGRNSDGGRDAKGGSRAGAGDDQRVEDMFDLCERWKSAAAALPSVVERLRALKTLHQEAGGISVRLGVIEEQQGELQSMLTSAEENVERLQQTVMETVAWARNTVEALQWRLQRLEHGDETERSTKSATNREKGKLKEELTKSKGDKELKPMAAGQADAEKENKGGEAIEPVEKAKAEAAGTQEDAGAAVRPEEKEDATDAAEAPAEES</sequence>
<evidence type="ECO:0000256" key="2">
    <source>
        <dbReference type="ARBA" id="ARBA00022490"/>
    </source>
</evidence>
<dbReference type="KEGG" id="bbes:BESB_006220"/>
<comment type="caution">
    <text evidence="4">The sequence shown here is derived from an EMBL/GenBank/DDBJ whole genome shotgun (WGS) entry which is preliminary data.</text>
</comment>
<evidence type="ECO:0000256" key="1">
    <source>
        <dbReference type="ARBA" id="ARBA00004496"/>
    </source>
</evidence>
<dbReference type="STRING" id="94643.A0A2A9MNV2"/>
<feature type="compositionally biased region" description="Basic and acidic residues" evidence="3">
    <location>
        <begin position="582"/>
        <end position="615"/>
    </location>
</feature>
<keyword evidence="5" id="KW-1185">Reference proteome</keyword>
<feature type="compositionally biased region" description="Low complexity" evidence="3">
    <location>
        <begin position="11"/>
        <end position="25"/>
    </location>
</feature>
<feature type="compositionally biased region" description="Basic and acidic residues" evidence="3">
    <location>
        <begin position="623"/>
        <end position="642"/>
    </location>
</feature>
<dbReference type="OrthoDB" id="4977at2759"/>
<gene>
    <name evidence="4" type="ORF">BESB_006220</name>
</gene>
<feature type="compositionally biased region" description="Acidic residues" evidence="3">
    <location>
        <begin position="660"/>
        <end position="674"/>
    </location>
</feature>
<feature type="region of interest" description="Disordered" evidence="3">
    <location>
        <begin position="1"/>
        <end position="30"/>
    </location>
</feature>
<proteinExistence type="predicted"/>
<reference evidence="4 5" key="1">
    <citation type="submission" date="2017-09" db="EMBL/GenBank/DDBJ databases">
        <title>Genome sequencing of Besnoitia besnoiti strain Bb-Ger1.</title>
        <authorList>
            <person name="Schares G."/>
            <person name="Venepally P."/>
            <person name="Lorenzi H.A."/>
        </authorList>
    </citation>
    <scope>NUCLEOTIDE SEQUENCE [LARGE SCALE GENOMIC DNA]</scope>
    <source>
        <strain evidence="4 5">Bb-Ger1</strain>
    </source>
</reference>
<feature type="region of interest" description="Disordered" evidence="3">
    <location>
        <begin position="315"/>
        <end position="344"/>
    </location>
</feature>
<dbReference type="InterPro" id="IPR028133">
    <property type="entry name" value="Dynamitin"/>
</dbReference>
<dbReference type="VEuPathDB" id="ToxoDB:BESB_006220"/>
<evidence type="ECO:0000313" key="4">
    <source>
        <dbReference type="EMBL" id="PFH38281.1"/>
    </source>
</evidence>
<protein>
    <recommendedName>
        <fullName evidence="6">Dynamitin</fullName>
    </recommendedName>
</protein>
<evidence type="ECO:0000313" key="5">
    <source>
        <dbReference type="Proteomes" id="UP000224006"/>
    </source>
</evidence>
<accession>A0A2A9MNV2</accession>
<dbReference type="GO" id="GO:0005737">
    <property type="term" value="C:cytoplasm"/>
    <property type="evidence" value="ECO:0007669"/>
    <property type="project" value="UniProtKB-SubCell"/>
</dbReference>
<dbReference type="GeneID" id="40305685"/>
<dbReference type="RefSeq" id="XP_029222290.1">
    <property type="nucleotide sequence ID" value="XM_029359377.1"/>
</dbReference>
<feature type="region of interest" description="Disordered" evidence="3">
    <location>
        <begin position="448"/>
        <end position="487"/>
    </location>
</feature>
<name>A0A2A9MNV2_BESBE</name>
<evidence type="ECO:0000256" key="3">
    <source>
        <dbReference type="SAM" id="MobiDB-lite"/>
    </source>
</evidence>
<dbReference type="GO" id="GO:0007017">
    <property type="term" value="P:microtubule-based process"/>
    <property type="evidence" value="ECO:0007669"/>
    <property type="project" value="InterPro"/>
</dbReference>